<feature type="compositionally biased region" description="Low complexity" evidence="1">
    <location>
        <begin position="14"/>
        <end position="25"/>
    </location>
</feature>
<keyword evidence="3" id="KW-1185">Reference proteome</keyword>
<comment type="caution">
    <text evidence="2">The sequence shown here is derived from an EMBL/GenBank/DDBJ whole genome shotgun (WGS) entry which is preliminary data.</text>
</comment>
<gene>
    <name evidence="2" type="ORF">TPAB3V08_LOCUS16110</name>
</gene>
<evidence type="ECO:0000313" key="3">
    <source>
        <dbReference type="Proteomes" id="UP001153148"/>
    </source>
</evidence>
<accession>A0ABN7PSN0</accession>
<feature type="region of interest" description="Disordered" evidence="1">
    <location>
        <begin position="1"/>
        <end position="40"/>
    </location>
</feature>
<evidence type="ECO:0000256" key="1">
    <source>
        <dbReference type="SAM" id="MobiDB-lite"/>
    </source>
</evidence>
<organism evidence="2 3">
    <name type="scientific">Timema podura</name>
    <name type="common">Walking stick</name>
    <dbReference type="NCBI Taxonomy" id="61482"/>
    <lineage>
        <taxon>Eukaryota</taxon>
        <taxon>Metazoa</taxon>
        <taxon>Ecdysozoa</taxon>
        <taxon>Arthropoda</taxon>
        <taxon>Hexapoda</taxon>
        <taxon>Insecta</taxon>
        <taxon>Pterygota</taxon>
        <taxon>Neoptera</taxon>
        <taxon>Polyneoptera</taxon>
        <taxon>Phasmatodea</taxon>
        <taxon>Timematodea</taxon>
        <taxon>Timematoidea</taxon>
        <taxon>Timematidae</taxon>
        <taxon>Timema</taxon>
    </lineage>
</organism>
<evidence type="ECO:0000313" key="2">
    <source>
        <dbReference type="EMBL" id="CAG2069167.1"/>
    </source>
</evidence>
<feature type="compositionally biased region" description="Polar residues" evidence="1">
    <location>
        <begin position="1"/>
        <end position="13"/>
    </location>
</feature>
<reference evidence="2" key="1">
    <citation type="submission" date="2021-03" db="EMBL/GenBank/DDBJ databases">
        <authorList>
            <person name="Tran Van P."/>
        </authorList>
    </citation>
    <scope>NUCLEOTIDE SEQUENCE</scope>
</reference>
<dbReference type="EMBL" id="CAJPIN010119493">
    <property type="protein sequence ID" value="CAG2069167.1"/>
    <property type="molecule type" value="Genomic_DNA"/>
</dbReference>
<proteinExistence type="predicted"/>
<name>A0ABN7PSN0_TIMPD</name>
<sequence length="63" mass="6864">MDTETNTSRVLQDNSLNSSSCSSLNATFSDSSMAKPPSKEAVVEWFRSSEVSRRAGMDQSTNT</sequence>
<protein>
    <submittedName>
        <fullName evidence="2">Uncharacterized protein</fullName>
    </submittedName>
</protein>
<dbReference type="Proteomes" id="UP001153148">
    <property type="component" value="Unassembled WGS sequence"/>
</dbReference>
<feature type="non-terminal residue" evidence="2">
    <location>
        <position position="63"/>
    </location>
</feature>